<reference evidence="3" key="1">
    <citation type="journal article" date="2020" name="Cell">
        <title>Large-Scale Comparative Analyses of Tick Genomes Elucidate Their Genetic Diversity and Vector Capacities.</title>
        <authorList>
            <consortium name="Tick Genome and Microbiome Consortium (TIGMIC)"/>
            <person name="Jia N."/>
            <person name="Wang J."/>
            <person name="Shi W."/>
            <person name="Du L."/>
            <person name="Sun Y."/>
            <person name="Zhan W."/>
            <person name="Jiang J.F."/>
            <person name="Wang Q."/>
            <person name="Zhang B."/>
            <person name="Ji P."/>
            <person name="Bell-Sakyi L."/>
            <person name="Cui X.M."/>
            <person name="Yuan T.T."/>
            <person name="Jiang B.G."/>
            <person name="Yang W.F."/>
            <person name="Lam T.T."/>
            <person name="Chang Q.C."/>
            <person name="Ding S.J."/>
            <person name="Wang X.J."/>
            <person name="Zhu J.G."/>
            <person name="Ruan X.D."/>
            <person name="Zhao L."/>
            <person name="Wei J.T."/>
            <person name="Ye R.Z."/>
            <person name="Que T.C."/>
            <person name="Du C.H."/>
            <person name="Zhou Y.H."/>
            <person name="Cheng J.X."/>
            <person name="Dai P.F."/>
            <person name="Guo W.B."/>
            <person name="Han X.H."/>
            <person name="Huang E.J."/>
            <person name="Li L.F."/>
            <person name="Wei W."/>
            <person name="Gao Y.C."/>
            <person name="Liu J.Z."/>
            <person name="Shao H.Z."/>
            <person name="Wang X."/>
            <person name="Wang C.C."/>
            <person name="Yang T.C."/>
            <person name="Huo Q.B."/>
            <person name="Li W."/>
            <person name="Chen H.Y."/>
            <person name="Chen S.E."/>
            <person name="Zhou L.G."/>
            <person name="Ni X.B."/>
            <person name="Tian J.H."/>
            <person name="Sheng Y."/>
            <person name="Liu T."/>
            <person name="Pan Y.S."/>
            <person name="Xia L.Y."/>
            <person name="Li J."/>
            <person name="Zhao F."/>
            <person name="Cao W.C."/>
        </authorList>
    </citation>
    <scope>NUCLEOTIDE SEQUENCE</scope>
    <source>
        <strain evidence="3">Rmic-2018</strain>
    </source>
</reference>
<dbReference type="Proteomes" id="UP000821866">
    <property type="component" value="Chromosome 8"/>
</dbReference>
<protein>
    <recommendedName>
        <fullName evidence="2">FP protein C-terminal domain-containing protein</fullName>
    </recommendedName>
</protein>
<name>A0A9J6DDS9_RHIMP</name>
<dbReference type="InterPro" id="IPR004244">
    <property type="entry name" value="Transposase_22"/>
</dbReference>
<evidence type="ECO:0000313" key="3">
    <source>
        <dbReference type="EMBL" id="KAH8020240.1"/>
    </source>
</evidence>
<feature type="domain" description="FP protein C-terminal" evidence="2">
    <location>
        <begin position="191"/>
        <end position="241"/>
    </location>
</feature>
<accession>A0A9J6DDS9</accession>
<dbReference type="OMA" id="KCTRVAK"/>
<dbReference type="InterPro" id="IPR057251">
    <property type="entry name" value="FP_C"/>
</dbReference>
<sequence>MSDLTKLREEIRKQMIEFKSSIERELRKEIRDLKNSVSFLNDEVEKIKKENADLVGDNKSLRSANEQLRTECEAFKKQISQQKQRITASEQYSRKCNLEIKGIPKLAEQDLGNTLHRIGGLLNVPVTNDDVEKCHRVPAKNASSSPNIIVQFRSRSKRDLALQKAKKTHISTQDLGHASNTPVFINEHLCPALKQLLGAAIAKKKAANWRFVWTNDGRILARKDEGSHVLHIRDASDIEKIA</sequence>
<dbReference type="Pfam" id="PF25298">
    <property type="entry name" value="Baculo_FP_2nd"/>
    <property type="match status" value="1"/>
</dbReference>
<keyword evidence="1" id="KW-0175">Coiled coil</keyword>
<dbReference type="Gene3D" id="6.10.250.3110">
    <property type="match status" value="1"/>
</dbReference>
<dbReference type="EMBL" id="JABSTU010000010">
    <property type="protein sequence ID" value="KAH8020240.1"/>
    <property type="molecule type" value="Genomic_DNA"/>
</dbReference>
<comment type="caution">
    <text evidence="3">The sequence shown here is derived from an EMBL/GenBank/DDBJ whole genome shotgun (WGS) entry which is preliminary data.</text>
</comment>
<dbReference type="OrthoDB" id="8196581at2759"/>
<gene>
    <name evidence="3" type="ORF">HPB51_025502</name>
</gene>
<evidence type="ECO:0000313" key="4">
    <source>
        <dbReference type="Proteomes" id="UP000821866"/>
    </source>
</evidence>
<reference evidence="3" key="2">
    <citation type="submission" date="2021-09" db="EMBL/GenBank/DDBJ databases">
        <authorList>
            <person name="Jia N."/>
            <person name="Wang J."/>
            <person name="Shi W."/>
            <person name="Du L."/>
            <person name="Sun Y."/>
            <person name="Zhan W."/>
            <person name="Jiang J."/>
            <person name="Wang Q."/>
            <person name="Zhang B."/>
            <person name="Ji P."/>
            <person name="Sakyi L.B."/>
            <person name="Cui X."/>
            <person name="Yuan T."/>
            <person name="Jiang B."/>
            <person name="Yang W."/>
            <person name="Lam T.T.-Y."/>
            <person name="Chang Q."/>
            <person name="Ding S."/>
            <person name="Wang X."/>
            <person name="Zhu J."/>
            <person name="Ruan X."/>
            <person name="Zhao L."/>
            <person name="Wei J."/>
            <person name="Que T."/>
            <person name="Du C."/>
            <person name="Cheng J."/>
            <person name="Dai P."/>
            <person name="Han X."/>
            <person name="Huang E."/>
            <person name="Gao Y."/>
            <person name="Liu J."/>
            <person name="Shao H."/>
            <person name="Ye R."/>
            <person name="Li L."/>
            <person name="Wei W."/>
            <person name="Wang X."/>
            <person name="Wang C."/>
            <person name="Huo Q."/>
            <person name="Li W."/>
            <person name="Guo W."/>
            <person name="Chen H."/>
            <person name="Chen S."/>
            <person name="Zhou L."/>
            <person name="Zhou L."/>
            <person name="Ni X."/>
            <person name="Tian J."/>
            <person name="Zhou Y."/>
            <person name="Sheng Y."/>
            <person name="Liu T."/>
            <person name="Pan Y."/>
            <person name="Xia L."/>
            <person name="Li J."/>
            <person name="Zhao F."/>
            <person name="Cao W."/>
        </authorList>
    </citation>
    <scope>NUCLEOTIDE SEQUENCE</scope>
    <source>
        <strain evidence="3">Rmic-2018</strain>
        <tissue evidence="3">Larvae</tissue>
    </source>
</reference>
<organism evidence="3 4">
    <name type="scientific">Rhipicephalus microplus</name>
    <name type="common">Cattle tick</name>
    <name type="synonym">Boophilus microplus</name>
    <dbReference type="NCBI Taxonomy" id="6941"/>
    <lineage>
        <taxon>Eukaryota</taxon>
        <taxon>Metazoa</taxon>
        <taxon>Ecdysozoa</taxon>
        <taxon>Arthropoda</taxon>
        <taxon>Chelicerata</taxon>
        <taxon>Arachnida</taxon>
        <taxon>Acari</taxon>
        <taxon>Parasitiformes</taxon>
        <taxon>Ixodida</taxon>
        <taxon>Ixodoidea</taxon>
        <taxon>Ixodidae</taxon>
        <taxon>Rhipicephalinae</taxon>
        <taxon>Rhipicephalus</taxon>
        <taxon>Boophilus</taxon>
    </lineage>
</organism>
<evidence type="ECO:0000256" key="1">
    <source>
        <dbReference type="SAM" id="Coils"/>
    </source>
</evidence>
<dbReference type="PANTHER" id="PTHR11505">
    <property type="entry name" value="L1 TRANSPOSABLE ELEMENT-RELATED"/>
    <property type="match status" value="1"/>
</dbReference>
<feature type="coiled-coil region" evidence="1">
    <location>
        <begin position="23"/>
        <end position="85"/>
    </location>
</feature>
<proteinExistence type="predicted"/>
<keyword evidence="4" id="KW-1185">Reference proteome</keyword>
<dbReference type="AlphaFoldDB" id="A0A9J6DDS9"/>
<dbReference type="VEuPathDB" id="VectorBase:LOC119176722"/>
<evidence type="ECO:0000259" key="2">
    <source>
        <dbReference type="Pfam" id="PF25298"/>
    </source>
</evidence>